<sequence>MATEVRRNDEAGRYEITVDGDVAGFAAFHPDGDVLVFPHTEIDERYSGQGLAKVLIGQALGDVRARGLTIVPTCEFVQGYLEKNPRYQDLIA</sequence>
<dbReference type="RefSeq" id="WP_269442467.1">
    <property type="nucleotide sequence ID" value="NZ_CP097463.1"/>
</dbReference>
<protein>
    <submittedName>
        <fullName evidence="2">N-acetyltransferase</fullName>
    </submittedName>
</protein>
<dbReference type="InterPro" id="IPR016181">
    <property type="entry name" value="Acyl_CoA_acyltransferase"/>
</dbReference>
<evidence type="ECO:0000313" key="2">
    <source>
        <dbReference type="EMBL" id="WAX55942.1"/>
    </source>
</evidence>
<organism evidence="2 3">
    <name type="scientific">Jatrophihabitans cynanchi</name>
    <dbReference type="NCBI Taxonomy" id="2944128"/>
    <lineage>
        <taxon>Bacteria</taxon>
        <taxon>Bacillati</taxon>
        <taxon>Actinomycetota</taxon>
        <taxon>Actinomycetes</taxon>
        <taxon>Jatrophihabitantales</taxon>
        <taxon>Jatrophihabitantaceae</taxon>
        <taxon>Jatrophihabitans</taxon>
    </lineage>
</organism>
<dbReference type="Proteomes" id="UP001164693">
    <property type="component" value="Chromosome"/>
</dbReference>
<dbReference type="Gene3D" id="3.40.630.30">
    <property type="match status" value="1"/>
</dbReference>
<dbReference type="PROSITE" id="PS51729">
    <property type="entry name" value="GNAT_YJDJ"/>
    <property type="match status" value="1"/>
</dbReference>
<reference evidence="2" key="1">
    <citation type="submission" date="2022-05" db="EMBL/GenBank/DDBJ databases">
        <title>Jatrophihabitans sp. SB3-54 whole genome sequence.</title>
        <authorList>
            <person name="Suh M.K."/>
            <person name="Eom M.K."/>
            <person name="Kim J.S."/>
            <person name="Kim H.S."/>
            <person name="Do H.E."/>
            <person name="Shin Y.K."/>
            <person name="Lee J.-S."/>
        </authorList>
    </citation>
    <scope>NUCLEOTIDE SEQUENCE</scope>
    <source>
        <strain evidence="2">SB3-54</strain>
    </source>
</reference>
<feature type="domain" description="N-acetyltransferase" evidence="1">
    <location>
        <begin position="6"/>
        <end position="92"/>
    </location>
</feature>
<keyword evidence="3" id="KW-1185">Reference proteome</keyword>
<dbReference type="SUPFAM" id="SSF55729">
    <property type="entry name" value="Acyl-CoA N-acyltransferases (Nat)"/>
    <property type="match status" value="1"/>
</dbReference>
<dbReference type="InterPro" id="IPR031165">
    <property type="entry name" value="GNAT_YJDJ"/>
</dbReference>
<dbReference type="Pfam" id="PF14542">
    <property type="entry name" value="Acetyltransf_CG"/>
    <property type="match status" value="1"/>
</dbReference>
<dbReference type="PANTHER" id="PTHR31435">
    <property type="entry name" value="PROTEIN NATD1"/>
    <property type="match status" value="1"/>
</dbReference>
<dbReference type="EMBL" id="CP097463">
    <property type="protein sequence ID" value="WAX55942.1"/>
    <property type="molecule type" value="Genomic_DNA"/>
</dbReference>
<evidence type="ECO:0000313" key="3">
    <source>
        <dbReference type="Proteomes" id="UP001164693"/>
    </source>
</evidence>
<dbReference type="PANTHER" id="PTHR31435:SF10">
    <property type="entry name" value="BSR4717 PROTEIN"/>
    <property type="match status" value="1"/>
</dbReference>
<dbReference type="InterPro" id="IPR045057">
    <property type="entry name" value="Gcn5-rel_NAT"/>
</dbReference>
<evidence type="ECO:0000259" key="1">
    <source>
        <dbReference type="PROSITE" id="PS51729"/>
    </source>
</evidence>
<proteinExistence type="predicted"/>
<gene>
    <name evidence="2" type="ORF">M6B22_15550</name>
</gene>
<name>A0ABY7JX95_9ACTN</name>
<accession>A0ABY7JX95</accession>